<evidence type="ECO:0000313" key="4">
    <source>
        <dbReference type="Ensembl" id="ENSAMXP00005038008.1"/>
    </source>
</evidence>
<accession>A0A8B9KKA6</accession>
<evidence type="ECO:0000256" key="2">
    <source>
        <dbReference type="SAM" id="SignalP"/>
    </source>
</evidence>
<dbReference type="InterPro" id="IPR051532">
    <property type="entry name" value="Ester_Hydrolysis_Enzymes"/>
</dbReference>
<evidence type="ECO:0000313" key="5">
    <source>
        <dbReference type="Proteomes" id="UP000694621"/>
    </source>
</evidence>
<dbReference type="Ensembl" id="ENSAMXT00005041429.1">
    <property type="protein sequence ID" value="ENSAMXP00005038008.1"/>
    <property type="gene ID" value="ENSAMXG00005018068.1"/>
</dbReference>
<dbReference type="Gene3D" id="3.40.50.12700">
    <property type="match status" value="1"/>
</dbReference>
<feature type="domain" description="SGNH hydrolase-type esterase" evidence="3">
    <location>
        <begin position="142"/>
        <end position="262"/>
    </location>
</feature>
<name>A0A8B9KKA6_ASTMX</name>
<dbReference type="SUPFAM" id="SSF52266">
    <property type="entry name" value="SGNH hydrolase"/>
    <property type="match status" value="1"/>
</dbReference>
<dbReference type="Gene3D" id="3.40.50.12690">
    <property type="match status" value="1"/>
</dbReference>
<dbReference type="InterPro" id="IPR013830">
    <property type="entry name" value="SGNH_hydro"/>
</dbReference>
<dbReference type="Proteomes" id="UP000694621">
    <property type="component" value="Unplaced"/>
</dbReference>
<dbReference type="Pfam" id="PF13472">
    <property type="entry name" value="Lipase_GDSL_2"/>
    <property type="match status" value="1"/>
</dbReference>
<evidence type="ECO:0000259" key="3">
    <source>
        <dbReference type="Pfam" id="PF13472"/>
    </source>
</evidence>
<feature type="signal peptide" evidence="2">
    <location>
        <begin position="1"/>
        <end position="23"/>
    </location>
</feature>
<dbReference type="PANTHER" id="PTHR30383:SF29">
    <property type="entry name" value="SGNH HYDROLASE-TYPE ESTERASE DOMAIN-CONTAINING PROTEIN"/>
    <property type="match status" value="1"/>
</dbReference>
<feature type="chain" id="PRO_5045667373" description="SGNH hydrolase-type esterase domain-containing protein" evidence="2">
    <location>
        <begin position="24"/>
        <end position="276"/>
    </location>
</feature>
<feature type="compositionally biased region" description="Basic residues" evidence="1">
    <location>
        <begin position="76"/>
        <end position="85"/>
    </location>
</feature>
<dbReference type="PANTHER" id="PTHR30383">
    <property type="entry name" value="THIOESTERASE 1/PROTEASE 1/LYSOPHOSPHOLIPASE L1"/>
    <property type="match status" value="1"/>
</dbReference>
<proteinExistence type="predicted"/>
<evidence type="ECO:0000256" key="1">
    <source>
        <dbReference type="SAM" id="MobiDB-lite"/>
    </source>
</evidence>
<dbReference type="CDD" id="cd00229">
    <property type="entry name" value="SGNH_hydrolase"/>
    <property type="match status" value="1"/>
</dbReference>
<sequence>MLLPPLLLLLLLLLKQLSHVNVASSPQAVSYSSVVRKGLNKSSLKARQCHSGLLSFTPAPISRTGKNTTESWMFPKKKKQIRNRQHSPPPQQPSFNDTNPFAPLADRNYTAVTADSARDVLVVGDSIVRSIKVDRSVVECNRGACVLDINRQIPALLNKHQADTVLIHAGTNDIFYRQSETLKEHFKLLRNTVHSHGKSLVISGPLPRLRRGIECFSRLYALNEWLKVWTASLDVAFVDNFDTFWQRPCFYKRDGVHPNQFGSDMLSENINKALTA</sequence>
<feature type="region of interest" description="Disordered" evidence="1">
    <location>
        <begin position="76"/>
        <end position="100"/>
    </location>
</feature>
<organism evidence="4 5">
    <name type="scientific">Astyanax mexicanus</name>
    <name type="common">Blind cave fish</name>
    <name type="synonym">Astyanax fasciatus mexicanus</name>
    <dbReference type="NCBI Taxonomy" id="7994"/>
    <lineage>
        <taxon>Eukaryota</taxon>
        <taxon>Metazoa</taxon>
        <taxon>Chordata</taxon>
        <taxon>Craniata</taxon>
        <taxon>Vertebrata</taxon>
        <taxon>Euteleostomi</taxon>
        <taxon>Actinopterygii</taxon>
        <taxon>Neopterygii</taxon>
        <taxon>Teleostei</taxon>
        <taxon>Ostariophysi</taxon>
        <taxon>Characiformes</taxon>
        <taxon>Characoidei</taxon>
        <taxon>Acestrorhamphidae</taxon>
        <taxon>Acestrorhamphinae</taxon>
        <taxon>Astyanax</taxon>
    </lineage>
</organism>
<reference evidence="4" key="1">
    <citation type="submission" date="2025-08" db="UniProtKB">
        <authorList>
            <consortium name="Ensembl"/>
        </authorList>
    </citation>
    <scope>IDENTIFICATION</scope>
</reference>
<keyword evidence="2" id="KW-0732">Signal</keyword>
<protein>
    <recommendedName>
        <fullName evidence="3">SGNH hydrolase-type esterase domain-containing protein</fullName>
    </recommendedName>
</protein>
<dbReference type="AlphaFoldDB" id="A0A8B9KKA6"/>